<dbReference type="EMBL" id="JH711591">
    <property type="protein sequence ID" value="EIW74577.1"/>
    <property type="molecule type" value="Genomic_DNA"/>
</dbReference>
<dbReference type="RefSeq" id="XP_007775186.1">
    <property type="nucleotide sequence ID" value="XM_007776996.1"/>
</dbReference>
<evidence type="ECO:0000313" key="2">
    <source>
        <dbReference type="EMBL" id="EIW74577.1"/>
    </source>
</evidence>
<dbReference type="KEGG" id="cput:CONPUDRAFT_159866"/>
<sequence length="133" mass="14400">MPNQVRFVSSKSTMGSPSLEPGDKDPTASTDALQTPNYASLPSARASPRLLSSAMLWAPTPTPSAVLCGVGGPVRRGLKYSTKAAVEPVCHLSGISEHFEMYLLYNQRKTCGDTVDRYFKSTELISGVKVMRF</sequence>
<gene>
    <name evidence="2" type="ORF">CONPUDRAFT_159866</name>
</gene>
<evidence type="ECO:0000313" key="3">
    <source>
        <dbReference type="Proteomes" id="UP000053558"/>
    </source>
</evidence>
<name>R7SFR1_CONPW</name>
<reference evidence="3" key="1">
    <citation type="journal article" date="2012" name="Science">
        <title>The Paleozoic origin of enzymatic lignin decomposition reconstructed from 31 fungal genomes.</title>
        <authorList>
            <person name="Floudas D."/>
            <person name="Binder M."/>
            <person name="Riley R."/>
            <person name="Barry K."/>
            <person name="Blanchette R.A."/>
            <person name="Henrissat B."/>
            <person name="Martinez A.T."/>
            <person name="Otillar R."/>
            <person name="Spatafora J.W."/>
            <person name="Yadav J.S."/>
            <person name="Aerts A."/>
            <person name="Benoit I."/>
            <person name="Boyd A."/>
            <person name="Carlson A."/>
            <person name="Copeland A."/>
            <person name="Coutinho P.M."/>
            <person name="de Vries R.P."/>
            <person name="Ferreira P."/>
            <person name="Findley K."/>
            <person name="Foster B."/>
            <person name="Gaskell J."/>
            <person name="Glotzer D."/>
            <person name="Gorecki P."/>
            <person name="Heitman J."/>
            <person name="Hesse C."/>
            <person name="Hori C."/>
            <person name="Igarashi K."/>
            <person name="Jurgens J.A."/>
            <person name="Kallen N."/>
            <person name="Kersten P."/>
            <person name="Kohler A."/>
            <person name="Kuees U."/>
            <person name="Kumar T.K.A."/>
            <person name="Kuo A."/>
            <person name="LaButti K."/>
            <person name="Larrondo L.F."/>
            <person name="Lindquist E."/>
            <person name="Ling A."/>
            <person name="Lombard V."/>
            <person name="Lucas S."/>
            <person name="Lundell T."/>
            <person name="Martin R."/>
            <person name="McLaughlin D.J."/>
            <person name="Morgenstern I."/>
            <person name="Morin E."/>
            <person name="Murat C."/>
            <person name="Nagy L.G."/>
            <person name="Nolan M."/>
            <person name="Ohm R.A."/>
            <person name="Patyshakuliyeva A."/>
            <person name="Rokas A."/>
            <person name="Ruiz-Duenas F.J."/>
            <person name="Sabat G."/>
            <person name="Salamov A."/>
            <person name="Samejima M."/>
            <person name="Schmutz J."/>
            <person name="Slot J.C."/>
            <person name="St John F."/>
            <person name="Stenlid J."/>
            <person name="Sun H."/>
            <person name="Sun S."/>
            <person name="Syed K."/>
            <person name="Tsang A."/>
            <person name="Wiebenga A."/>
            <person name="Young D."/>
            <person name="Pisabarro A."/>
            <person name="Eastwood D.C."/>
            <person name="Martin F."/>
            <person name="Cullen D."/>
            <person name="Grigoriev I.V."/>
            <person name="Hibbett D.S."/>
        </authorList>
    </citation>
    <scope>NUCLEOTIDE SEQUENCE [LARGE SCALE GENOMIC DNA]</scope>
    <source>
        <strain evidence="3">RWD-64-598 SS2</strain>
    </source>
</reference>
<keyword evidence="3" id="KW-1185">Reference proteome</keyword>
<proteinExistence type="predicted"/>
<dbReference type="AlphaFoldDB" id="R7SFR1"/>
<accession>R7SFR1</accession>
<feature type="compositionally biased region" description="Polar residues" evidence="1">
    <location>
        <begin position="1"/>
        <end position="16"/>
    </location>
</feature>
<dbReference type="GeneID" id="19204199"/>
<dbReference type="Proteomes" id="UP000053558">
    <property type="component" value="Unassembled WGS sequence"/>
</dbReference>
<organism evidence="2 3">
    <name type="scientific">Coniophora puteana (strain RWD-64-598)</name>
    <name type="common">Brown rot fungus</name>
    <dbReference type="NCBI Taxonomy" id="741705"/>
    <lineage>
        <taxon>Eukaryota</taxon>
        <taxon>Fungi</taxon>
        <taxon>Dikarya</taxon>
        <taxon>Basidiomycota</taxon>
        <taxon>Agaricomycotina</taxon>
        <taxon>Agaricomycetes</taxon>
        <taxon>Agaricomycetidae</taxon>
        <taxon>Boletales</taxon>
        <taxon>Coniophorineae</taxon>
        <taxon>Coniophoraceae</taxon>
        <taxon>Coniophora</taxon>
    </lineage>
</organism>
<feature type="region of interest" description="Disordered" evidence="1">
    <location>
        <begin position="1"/>
        <end position="40"/>
    </location>
</feature>
<protein>
    <submittedName>
        <fullName evidence="2">Uncharacterized protein</fullName>
    </submittedName>
</protein>
<feature type="compositionally biased region" description="Polar residues" evidence="1">
    <location>
        <begin position="27"/>
        <end position="38"/>
    </location>
</feature>
<evidence type="ECO:0000256" key="1">
    <source>
        <dbReference type="SAM" id="MobiDB-lite"/>
    </source>
</evidence>